<protein>
    <submittedName>
        <fullName evidence="1">Uncharacterized protein</fullName>
    </submittedName>
</protein>
<gene>
    <name evidence="1" type="ORF">HLB09_07700</name>
</gene>
<name>A0A849BNJ0_9ACTN</name>
<accession>A0A849BNJ0</accession>
<reference evidence="1 2" key="1">
    <citation type="submission" date="2020-05" db="EMBL/GenBank/DDBJ databases">
        <title>MicrobeNet Type strains.</title>
        <authorList>
            <person name="Nicholson A.C."/>
        </authorList>
    </citation>
    <scope>NUCLEOTIDE SEQUENCE [LARGE SCALE GENOMIC DNA]</scope>
    <source>
        <strain evidence="1 2">JCM 14547</strain>
    </source>
</reference>
<keyword evidence="2" id="KW-1185">Reference proteome</keyword>
<comment type="caution">
    <text evidence="1">The sequence shown here is derived from an EMBL/GenBank/DDBJ whole genome shotgun (WGS) entry which is preliminary data.</text>
</comment>
<dbReference type="AlphaFoldDB" id="A0A849BNJ0"/>
<evidence type="ECO:0000313" key="1">
    <source>
        <dbReference type="EMBL" id="NNH22975.1"/>
    </source>
</evidence>
<sequence length="193" mass="20182">MDSLQAPGDAAGREAAAHATARLLVEGAQSSGDAEVAARLVGLADEHGLELLAQLWADAAPESLPGALWRLYVLRQWVHGAPSEASRQFDEGRRRAPVLEAVAGVADPPGPDEVRQQVDAVLAGVATGDFAVTLERAAAFARVVAVGRADLADEEPWPAADVEDPLTTSAGRLVRTAEHLEACAGRWRSGSLL</sequence>
<dbReference type="EMBL" id="JABEMA010000086">
    <property type="protein sequence ID" value="NNH22975.1"/>
    <property type="molecule type" value="Genomic_DNA"/>
</dbReference>
<dbReference type="Proteomes" id="UP000555552">
    <property type="component" value="Unassembled WGS sequence"/>
</dbReference>
<organism evidence="1 2">
    <name type="scientific">Pseudokineococcus marinus</name>
    <dbReference type="NCBI Taxonomy" id="351215"/>
    <lineage>
        <taxon>Bacteria</taxon>
        <taxon>Bacillati</taxon>
        <taxon>Actinomycetota</taxon>
        <taxon>Actinomycetes</taxon>
        <taxon>Kineosporiales</taxon>
        <taxon>Kineosporiaceae</taxon>
        <taxon>Pseudokineococcus</taxon>
    </lineage>
</organism>
<proteinExistence type="predicted"/>
<evidence type="ECO:0000313" key="2">
    <source>
        <dbReference type="Proteomes" id="UP000555552"/>
    </source>
</evidence>